<protein>
    <recommendedName>
        <fullName evidence="2">UPF0102 protein F6J89_10625</fullName>
    </recommendedName>
</protein>
<dbReference type="PANTHER" id="PTHR34039">
    <property type="entry name" value="UPF0102 PROTEIN YRAN"/>
    <property type="match status" value="1"/>
</dbReference>
<comment type="similarity">
    <text evidence="1 2">Belongs to the UPF0102 family.</text>
</comment>
<comment type="caution">
    <text evidence="3">The sequence shown here is derived from an EMBL/GenBank/DDBJ whole genome shotgun (WGS) entry which is preliminary data.</text>
</comment>
<dbReference type="Gene3D" id="3.40.1350.10">
    <property type="match status" value="1"/>
</dbReference>
<dbReference type="Pfam" id="PF02021">
    <property type="entry name" value="UPF0102"/>
    <property type="match status" value="1"/>
</dbReference>
<gene>
    <name evidence="3" type="ORF">F6J89_10625</name>
</gene>
<evidence type="ECO:0000256" key="1">
    <source>
        <dbReference type="ARBA" id="ARBA00006738"/>
    </source>
</evidence>
<dbReference type="CDD" id="cd20736">
    <property type="entry name" value="PoNe_Nuclease"/>
    <property type="match status" value="1"/>
</dbReference>
<name>A0A6B3N9A3_9CYAN</name>
<proteinExistence type="inferred from homology"/>
<sequence length="168" mass="19260">MNKHNHKQDVGQLGEELVTEWLRQNNWVILHRRWRCRWGEIDIIGKSEAAKQRQECLVFVEVKTRSQGSWDANGLLAITPSKQGRLRRSAELFLADNSAVQNLICRFDVALVSCQRLCQNSRRAQNSLPDLSVAIDSTILLPSLHLGKSVLWAGYQFILQDYIQSAFE</sequence>
<dbReference type="GO" id="GO:0003676">
    <property type="term" value="F:nucleic acid binding"/>
    <property type="evidence" value="ECO:0007669"/>
    <property type="project" value="InterPro"/>
</dbReference>
<organism evidence="3">
    <name type="scientific">Symploca sp. SIO1C4</name>
    <dbReference type="NCBI Taxonomy" id="2607765"/>
    <lineage>
        <taxon>Bacteria</taxon>
        <taxon>Bacillati</taxon>
        <taxon>Cyanobacteriota</taxon>
        <taxon>Cyanophyceae</taxon>
        <taxon>Coleofasciculales</taxon>
        <taxon>Coleofasciculaceae</taxon>
        <taxon>Symploca</taxon>
    </lineage>
</organism>
<reference evidence="3" key="1">
    <citation type="submission" date="2019-11" db="EMBL/GenBank/DDBJ databases">
        <title>Genomic insights into an expanded diversity of filamentous marine cyanobacteria reveals the extraordinary biosynthetic potential of Moorea and Okeania.</title>
        <authorList>
            <person name="Ferreira Leao T."/>
            <person name="Wang M."/>
            <person name="Moss N."/>
            <person name="Da Silva R."/>
            <person name="Sanders J."/>
            <person name="Nurk S."/>
            <person name="Gurevich A."/>
            <person name="Humphrey G."/>
            <person name="Reher R."/>
            <person name="Zhu Q."/>
            <person name="Belda-Ferre P."/>
            <person name="Glukhov E."/>
            <person name="Rex R."/>
            <person name="Dorrestein P.C."/>
            <person name="Knight R."/>
            <person name="Pevzner P."/>
            <person name="Gerwick W.H."/>
            <person name="Gerwick L."/>
        </authorList>
    </citation>
    <scope>NUCLEOTIDE SEQUENCE</scope>
    <source>
        <strain evidence="3">SIO1C4</strain>
    </source>
</reference>
<dbReference type="InterPro" id="IPR011856">
    <property type="entry name" value="tRNA_endonuc-like_dom_sf"/>
</dbReference>
<evidence type="ECO:0000256" key="2">
    <source>
        <dbReference type="HAMAP-Rule" id="MF_00048"/>
    </source>
</evidence>
<dbReference type="HAMAP" id="MF_00048">
    <property type="entry name" value="UPF0102"/>
    <property type="match status" value="1"/>
</dbReference>
<dbReference type="EMBL" id="JAAHFQ010000166">
    <property type="protein sequence ID" value="NER28063.1"/>
    <property type="molecule type" value="Genomic_DNA"/>
</dbReference>
<dbReference type="InterPro" id="IPR003509">
    <property type="entry name" value="UPF0102_YraN-like"/>
</dbReference>
<dbReference type="PANTHER" id="PTHR34039:SF1">
    <property type="entry name" value="UPF0102 PROTEIN YRAN"/>
    <property type="match status" value="1"/>
</dbReference>
<dbReference type="NCBIfam" id="TIGR00252">
    <property type="entry name" value="YraN family protein"/>
    <property type="match status" value="1"/>
</dbReference>
<evidence type="ECO:0000313" key="3">
    <source>
        <dbReference type="EMBL" id="NER28063.1"/>
    </source>
</evidence>
<dbReference type="AlphaFoldDB" id="A0A6B3N9A3"/>
<accession>A0A6B3N9A3</accession>
<dbReference type="InterPro" id="IPR011335">
    <property type="entry name" value="Restrct_endonuc-II-like"/>
</dbReference>
<dbReference type="SUPFAM" id="SSF52980">
    <property type="entry name" value="Restriction endonuclease-like"/>
    <property type="match status" value="1"/>
</dbReference>